<proteinExistence type="predicted"/>
<evidence type="ECO:0000313" key="1">
    <source>
        <dbReference type="EMBL" id="CAK0810924.1"/>
    </source>
</evidence>
<organism evidence="1 2">
    <name type="scientific">Prorocentrum cordatum</name>
    <dbReference type="NCBI Taxonomy" id="2364126"/>
    <lineage>
        <taxon>Eukaryota</taxon>
        <taxon>Sar</taxon>
        <taxon>Alveolata</taxon>
        <taxon>Dinophyceae</taxon>
        <taxon>Prorocentrales</taxon>
        <taxon>Prorocentraceae</taxon>
        <taxon>Prorocentrum</taxon>
    </lineage>
</organism>
<accession>A0ABN9R050</accession>
<evidence type="ECO:0000313" key="2">
    <source>
        <dbReference type="Proteomes" id="UP001189429"/>
    </source>
</evidence>
<gene>
    <name evidence="1" type="ORF">PCOR1329_LOCUS15704</name>
</gene>
<keyword evidence="2" id="KW-1185">Reference proteome</keyword>
<feature type="non-terminal residue" evidence="1">
    <location>
        <position position="77"/>
    </location>
</feature>
<dbReference type="EMBL" id="CAUYUJ010004776">
    <property type="protein sequence ID" value="CAK0810924.1"/>
    <property type="molecule type" value="Genomic_DNA"/>
</dbReference>
<reference evidence="1" key="1">
    <citation type="submission" date="2023-10" db="EMBL/GenBank/DDBJ databases">
        <authorList>
            <person name="Chen Y."/>
            <person name="Shah S."/>
            <person name="Dougan E. K."/>
            <person name="Thang M."/>
            <person name="Chan C."/>
        </authorList>
    </citation>
    <scope>NUCLEOTIDE SEQUENCE [LARGE SCALE GENOMIC DNA]</scope>
</reference>
<comment type="caution">
    <text evidence="1">The sequence shown here is derived from an EMBL/GenBank/DDBJ whole genome shotgun (WGS) entry which is preliminary data.</text>
</comment>
<feature type="non-terminal residue" evidence="1">
    <location>
        <position position="1"/>
    </location>
</feature>
<protein>
    <submittedName>
        <fullName evidence="1">Uncharacterized protein</fullName>
    </submittedName>
</protein>
<dbReference type="Proteomes" id="UP001189429">
    <property type="component" value="Unassembled WGS sequence"/>
</dbReference>
<name>A0ABN9R050_9DINO</name>
<sequence length="77" mass="8731">WWIPLTRFRDENGSLIQSALVMPYRNFVLKGAPPLGACQQEWTPGDWPHGKTVWLRACSFWASFHTMALRADALGGD</sequence>